<feature type="compositionally biased region" description="Basic and acidic residues" evidence="1">
    <location>
        <begin position="14"/>
        <end position="31"/>
    </location>
</feature>
<evidence type="ECO:0000256" key="1">
    <source>
        <dbReference type="SAM" id="MobiDB-lite"/>
    </source>
</evidence>
<dbReference type="Proteomes" id="UP000825935">
    <property type="component" value="Chromosome 2"/>
</dbReference>
<organism evidence="2 3">
    <name type="scientific">Ceratopteris richardii</name>
    <name type="common">Triangle waterfern</name>
    <dbReference type="NCBI Taxonomy" id="49495"/>
    <lineage>
        <taxon>Eukaryota</taxon>
        <taxon>Viridiplantae</taxon>
        <taxon>Streptophyta</taxon>
        <taxon>Embryophyta</taxon>
        <taxon>Tracheophyta</taxon>
        <taxon>Polypodiopsida</taxon>
        <taxon>Polypodiidae</taxon>
        <taxon>Polypodiales</taxon>
        <taxon>Pteridineae</taxon>
        <taxon>Pteridaceae</taxon>
        <taxon>Parkerioideae</taxon>
        <taxon>Ceratopteris</taxon>
    </lineage>
</organism>
<evidence type="ECO:0000313" key="3">
    <source>
        <dbReference type="Proteomes" id="UP000825935"/>
    </source>
</evidence>
<protein>
    <submittedName>
        <fullName evidence="2">Uncharacterized protein</fullName>
    </submittedName>
</protein>
<dbReference type="EMBL" id="CM035407">
    <property type="protein sequence ID" value="KAH7443187.1"/>
    <property type="molecule type" value="Genomic_DNA"/>
</dbReference>
<sequence>MRKLLRTRNMPICKTREDSHTSRGTELDIKRQGRGVRRCPKVQEQVSMYSFKQQSSPPIRFDAKRRSQMVAQPPTPGSLRQRSTMELKPLEKRKSKESIASPSPWSQREPAELMKNLKPKRGVAK</sequence>
<dbReference type="AlphaFoldDB" id="A0A8T2V404"/>
<reference evidence="2" key="1">
    <citation type="submission" date="2021-08" db="EMBL/GenBank/DDBJ databases">
        <title>WGS assembly of Ceratopteris richardii.</title>
        <authorList>
            <person name="Marchant D.B."/>
            <person name="Chen G."/>
            <person name="Jenkins J."/>
            <person name="Shu S."/>
            <person name="Leebens-Mack J."/>
            <person name="Grimwood J."/>
            <person name="Schmutz J."/>
            <person name="Soltis P."/>
            <person name="Soltis D."/>
            <person name="Chen Z.-H."/>
        </authorList>
    </citation>
    <scope>NUCLEOTIDE SEQUENCE</scope>
    <source>
        <strain evidence="2">Whitten #5841</strain>
        <tissue evidence="2">Leaf</tissue>
    </source>
</reference>
<feature type="compositionally biased region" description="Basic and acidic residues" evidence="1">
    <location>
        <begin position="83"/>
        <end position="97"/>
    </location>
</feature>
<proteinExistence type="predicted"/>
<feature type="region of interest" description="Disordered" evidence="1">
    <location>
        <begin position="14"/>
        <end position="36"/>
    </location>
</feature>
<comment type="caution">
    <text evidence="2">The sequence shown here is derived from an EMBL/GenBank/DDBJ whole genome shotgun (WGS) entry which is preliminary data.</text>
</comment>
<gene>
    <name evidence="2" type="ORF">KP509_02G024500</name>
</gene>
<evidence type="ECO:0000313" key="2">
    <source>
        <dbReference type="EMBL" id="KAH7443187.1"/>
    </source>
</evidence>
<accession>A0A8T2V404</accession>
<name>A0A8T2V404_CERRI</name>
<keyword evidence="3" id="KW-1185">Reference proteome</keyword>
<feature type="region of interest" description="Disordered" evidence="1">
    <location>
        <begin position="50"/>
        <end position="125"/>
    </location>
</feature>